<evidence type="ECO:0000313" key="1">
    <source>
        <dbReference type="EMBL" id="PPK64113.1"/>
    </source>
</evidence>
<comment type="caution">
    <text evidence="1">The sequence shown here is derived from an EMBL/GenBank/DDBJ whole genome shotgun (WGS) entry which is preliminary data.</text>
</comment>
<dbReference type="OrthoDB" id="5572199at2"/>
<dbReference type="EMBL" id="PTIY01000028">
    <property type="protein sequence ID" value="PPK64113.1"/>
    <property type="molecule type" value="Genomic_DNA"/>
</dbReference>
<reference evidence="1 2" key="1">
    <citation type="submission" date="2018-02" db="EMBL/GenBank/DDBJ databases">
        <title>Subsurface microbial communities from deep shales in Ohio and West Virginia, USA.</title>
        <authorList>
            <person name="Wrighton K."/>
        </authorList>
    </citation>
    <scope>NUCLEOTIDE SEQUENCE [LARGE SCALE GENOMIC DNA]</scope>
    <source>
        <strain evidence="1 2">OWC-G53F</strain>
    </source>
</reference>
<proteinExistence type="predicted"/>
<protein>
    <submittedName>
        <fullName evidence="1">Uncharacterized protein</fullName>
    </submittedName>
</protein>
<dbReference type="AlphaFoldDB" id="A0A2S6GFX3"/>
<sequence>MKKYSILIFIVGLTALLLIQKEIAMPLVYKVIQSDLFLVDSKDQGSQSPISTPLTGLAFAHCNTYIKSKLGSDTSVNFAEKPINAWSLGNYQYVINGEIDITSTNTNPVSKKYACRITYKNGDDTEGSNDFANWSIEGLSGLDL</sequence>
<name>A0A2S6GFX3_9GAMM</name>
<keyword evidence="2" id="KW-1185">Reference proteome</keyword>
<accession>A0A2S6GFX3</accession>
<evidence type="ECO:0000313" key="2">
    <source>
        <dbReference type="Proteomes" id="UP000238071"/>
    </source>
</evidence>
<gene>
    <name evidence="1" type="ORF">B0F88_1284</name>
</gene>
<dbReference type="RefSeq" id="WP_104425415.1">
    <property type="nucleotide sequence ID" value="NZ_PTIY01000028.1"/>
</dbReference>
<organism evidence="1 2">
    <name type="scientific">Methylobacter tundripaludum</name>
    <dbReference type="NCBI Taxonomy" id="173365"/>
    <lineage>
        <taxon>Bacteria</taxon>
        <taxon>Pseudomonadati</taxon>
        <taxon>Pseudomonadota</taxon>
        <taxon>Gammaproteobacteria</taxon>
        <taxon>Methylococcales</taxon>
        <taxon>Methylococcaceae</taxon>
        <taxon>Methylobacter</taxon>
    </lineage>
</organism>
<dbReference type="Proteomes" id="UP000238071">
    <property type="component" value="Unassembled WGS sequence"/>
</dbReference>